<keyword evidence="4" id="KW-0547">Nucleotide-binding</keyword>
<dbReference type="InterPro" id="IPR058922">
    <property type="entry name" value="WHD_DRP"/>
</dbReference>
<dbReference type="Gene3D" id="3.40.50.300">
    <property type="entry name" value="P-loop containing nucleotide triphosphate hydrolases"/>
    <property type="match status" value="1"/>
</dbReference>
<evidence type="ECO:0000256" key="2">
    <source>
        <dbReference type="ARBA" id="ARBA00022614"/>
    </source>
</evidence>
<dbReference type="GO" id="GO:0006952">
    <property type="term" value="P:defense response"/>
    <property type="evidence" value="ECO:0007669"/>
    <property type="project" value="UniProtKB-KW"/>
</dbReference>
<dbReference type="Gramene" id="TraesCS6B03G0177100.1">
    <property type="protein sequence ID" value="TraesCS6B03G0177100.1.CDS"/>
    <property type="gene ID" value="TraesCS6B03G0177100"/>
</dbReference>
<proteinExistence type="inferred from homology"/>
<organism evidence="8">
    <name type="scientific">Triticum aestivum</name>
    <name type="common">Wheat</name>
    <dbReference type="NCBI Taxonomy" id="4565"/>
    <lineage>
        <taxon>Eukaryota</taxon>
        <taxon>Viridiplantae</taxon>
        <taxon>Streptophyta</taxon>
        <taxon>Embryophyta</taxon>
        <taxon>Tracheophyta</taxon>
        <taxon>Spermatophyta</taxon>
        <taxon>Magnoliopsida</taxon>
        <taxon>Liliopsida</taxon>
        <taxon>Poales</taxon>
        <taxon>Poaceae</taxon>
        <taxon>BOP clade</taxon>
        <taxon>Pooideae</taxon>
        <taxon>Triticodae</taxon>
        <taxon>Triticeae</taxon>
        <taxon>Triticinae</taxon>
        <taxon>Triticum</taxon>
    </lineage>
</organism>
<dbReference type="Pfam" id="PF23559">
    <property type="entry name" value="WHD_DRP"/>
    <property type="match status" value="1"/>
</dbReference>
<evidence type="ECO:0000256" key="3">
    <source>
        <dbReference type="ARBA" id="ARBA00022737"/>
    </source>
</evidence>
<dbReference type="EnsemblPlants" id="TraesCS6B02G075600.1">
    <property type="protein sequence ID" value="TraesCS6B02G075600.1"/>
    <property type="gene ID" value="TraesCS6B02G075600"/>
</dbReference>
<evidence type="ECO:0000313" key="9">
    <source>
        <dbReference type="Proteomes" id="UP000019116"/>
    </source>
</evidence>
<dbReference type="InterPro" id="IPR003593">
    <property type="entry name" value="AAA+_ATPase"/>
</dbReference>
<dbReference type="InterPro" id="IPR056789">
    <property type="entry name" value="LRR_R13L1-DRL21"/>
</dbReference>
<keyword evidence="2" id="KW-0433">Leucine-rich repeat</keyword>
<dbReference type="InterPro" id="IPR036388">
    <property type="entry name" value="WH-like_DNA-bd_sf"/>
</dbReference>
<accession>A0A3B6PG66</accession>
<dbReference type="OMA" id="WELPAIN"/>
<evidence type="ECO:0000313" key="8">
    <source>
        <dbReference type="EnsemblPlants" id="TraesCS6B02G075600.1"/>
    </source>
</evidence>
<dbReference type="SMR" id="A0A3B6PG66"/>
<dbReference type="GO" id="GO:0043531">
    <property type="term" value="F:ADP binding"/>
    <property type="evidence" value="ECO:0007669"/>
    <property type="project" value="InterPro"/>
</dbReference>
<dbReference type="InterPro" id="IPR032675">
    <property type="entry name" value="LRR_dom_sf"/>
</dbReference>
<dbReference type="Gramene" id="TraesSYM6B03G03386640.1">
    <property type="protein sequence ID" value="TraesSYM6B03G03386640.1"/>
    <property type="gene ID" value="TraesSYM6B03G03386640"/>
</dbReference>
<keyword evidence="6" id="KW-0067">ATP-binding</keyword>
<dbReference type="Pfam" id="PF00931">
    <property type="entry name" value="NB-ARC"/>
    <property type="match status" value="1"/>
</dbReference>
<dbReference type="GO" id="GO:0051707">
    <property type="term" value="P:response to other organism"/>
    <property type="evidence" value="ECO:0007669"/>
    <property type="project" value="UniProtKB-ARBA"/>
</dbReference>
<evidence type="ECO:0000256" key="1">
    <source>
        <dbReference type="ARBA" id="ARBA00008894"/>
    </source>
</evidence>
<evidence type="ECO:0000256" key="4">
    <source>
        <dbReference type="ARBA" id="ARBA00022741"/>
    </source>
</evidence>
<dbReference type="InterPro" id="IPR002182">
    <property type="entry name" value="NB-ARC"/>
</dbReference>
<evidence type="ECO:0000259" key="7">
    <source>
        <dbReference type="SMART" id="SM00382"/>
    </source>
</evidence>
<dbReference type="Gene3D" id="1.10.8.430">
    <property type="entry name" value="Helical domain of apoptotic protease-activating factors"/>
    <property type="match status" value="1"/>
</dbReference>
<keyword evidence="3" id="KW-0677">Repeat</keyword>
<dbReference type="Proteomes" id="UP000019116">
    <property type="component" value="Chromosome 6B"/>
</dbReference>
<dbReference type="SUPFAM" id="SSF52058">
    <property type="entry name" value="L domain-like"/>
    <property type="match status" value="3"/>
</dbReference>
<sequence length="1635" mass="184126">MVELEPKVKGILVSSVFIRSCGARSEAASRVLVLLSRLSLYLPSSCTSLHLHAHYYLWLWLQLHLLPPAECYFSPRTAHINPLRLGSPRRLGGRGSSQSPRMDSAIGAAKWVLGKALAPVTDGLLESWAASAQLDRNINALKMELLYAHGMLENAQGRGIHGVALKELLRQLEQLAYGADDVLDELEYFRIQDALKGTFHAANVNAVGSVQGLRINVEHTARHVASKLKCLPCFGAVSRGGDQENDGSRLHLCVRRGISSSPPTPASKGVVKKVDGRCMPKVISSARNTAHTFGKHFPCYSPISVHGDDALETPEVMFDRVQMSTTMMDMVVQLKEVCAKVSIILNLDLFGSSRSHTQEIAINRSKTTSEITEPKLYGRDDQKKKIIEGIVSGDYCPDQLNVLPFFGPGGIGKTTFTQHICQEVNSHFQASIWICVSLDFSADRLAQEIVNKIGGEEGKTSAEELIPQRLKAKRFLLVLDDVWTYREDEWDKLIAILRKVESKGNLIIVTTRIPKVAQMVRTTNCELKLERLDDASTMRFFKACVFGNKQQPWKEHPELSETGHEVVRHLKGSPLATKTVGRLLRNQLTLEHWRKVLQSKEWELQTGENDIMPALKLSYDYLPFHLKQLFVYCALFPEDYEFDSKELVQLWIGLGILYPCDQNRRIEDVGLDHLRELVNYGFFKKDKKKKDGRYFYVIHDLFHELATKVSSYECVSICSSNVRSVHISPSVRHLSIIVNFKDVNDRMTLDEYKKDLKALSKRLKVENLRTLMLFGRYHGSFAKTFGDLFRKAKSLRTIFLSGASYPTENILHNFSETIHLRYLRIEPRDWRCNIELPSTLFRFYHLEIINIEKWNGPVSIRQITSLVKLRHFLVPENMPQVHSDISEVGKLKLLSQLRRFEVGKEINGFELSQLEQLTELGGSLSIYNLEKVKEKGAQGKEIRPIHRNYLSELTLEWGVNRSNKFPTREENVLENLIPHSELRDLCIRGHGGTSCPTWLGENIFVKNLESLHLDDVSWKTFPPLGEFWSVDKPRDECKSCSISSPSFQNNIHEKKGFNNLKRLVFVNIPKLTKWAGNQTCGLFSRLEVLIIEDCPELIELPFSCSACSQPEQEGGNMTCFPKLRELKIVRCPNLRTMPPIPWTHDPCSIEIAQTGTKFVNLTYAERKYGKPGLCLEIWAADGTDSLFWSEFDFFNLSHLKELTITNCPPLPLDKIQMLTSLQHLNIRGCSSIVMSPIRGESHVLYQVPVEELSISQSGASGKELTQLLCHFPKLTGLHIVFCEKITELGVSEQQSGAQQQQTAEGGLLLLPTQLQKLILQHCRQLRILPNSGGDNNEAAGGLQRLHSLREVSSENCPNLLSSYSGSSSCFPFPAFLQKLKLSNLEELHLALTNLANLDELHLSDMKDLTNLSIRSSPKLHTLNIQNSSGVLSVSICNLLSTSLTTLVIEGSREVEPIPGEALLLLTSLQVLEFLSCDKLQSLPAGLHTLSYINYLCIYGCPSLQSLPKEGLPRSLQRLRILGCSMKSLPKDSLPSTLKQLLISSCSELELLPTFSDGASLQKLEIWNCPAIKSVPKDALPSSLQELVIRMCPGIKSFPEDRLQKFLRVLDVSDDNSEELKRQCRRLTGTIPIIRA</sequence>
<dbReference type="SMART" id="SM00382">
    <property type="entry name" value="AAA"/>
    <property type="match status" value="1"/>
</dbReference>
<dbReference type="PANTHER" id="PTHR36766">
    <property type="entry name" value="PLANT BROAD-SPECTRUM MILDEW RESISTANCE PROTEIN RPW8"/>
    <property type="match status" value="1"/>
</dbReference>
<keyword evidence="5" id="KW-0611">Plant defense</keyword>
<evidence type="ECO:0000256" key="6">
    <source>
        <dbReference type="ARBA" id="ARBA00022840"/>
    </source>
</evidence>
<dbReference type="Gramene" id="TraesCS6B02G075600.1">
    <property type="protein sequence ID" value="TraesCS6B02G075600.1"/>
    <property type="gene ID" value="TraesCS6B02G075600"/>
</dbReference>
<protein>
    <recommendedName>
        <fullName evidence="7">AAA+ ATPase domain-containing protein</fullName>
    </recommendedName>
</protein>
<evidence type="ECO:0000256" key="5">
    <source>
        <dbReference type="ARBA" id="ARBA00022821"/>
    </source>
</evidence>
<reference evidence="8" key="2">
    <citation type="submission" date="2018-10" db="UniProtKB">
        <authorList>
            <consortium name="EnsemblPlants"/>
        </authorList>
    </citation>
    <scope>IDENTIFICATION</scope>
</reference>
<dbReference type="SUPFAM" id="SSF52540">
    <property type="entry name" value="P-loop containing nucleoside triphosphate hydrolases"/>
    <property type="match status" value="1"/>
</dbReference>
<reference evidence="8" key="1">
    <citation type="submission" date="2018-08" db="EMBL/GenBank/DDBJ databases">
        <authorList>
            <person name="Rossello M."/>
        </authorList>
    </citation>
    <scope>NUCLEOTIDE SEQUENCE [LARGE SCALE GENOMIC DNA]</scope>
    <source>
        <strain evidence="8">cv. Chinese Spring</strain>
    </source>
</reference>
<dbReference type="InterPro" id="IPR042197">
    <property type="entry name" value="Apaf_helical"/>
</dbReference>
<dbReference type="Pfam" id="PF18052">
    <property type="entry name" value="Rx_N"/>
    <property type="match status" value="1"/>
</dbReference>
<dbReference type="OrthoDB" id="684683at2759"/>
<dbReference type="Gene3D" id="3.80.10.10">
    <property type="entry name" value="Ribonuclease Inhibitor"/>
    <property type="match status" value="3"/>
</dbReference>
<dbReference type="InterPro" id="IPR041118">
    <property type="entry name" value="Rx_N"/>
</dbReference>
<dbReference type="Gramene" id="TraesCLE_scaffold_049542_01G000200.1">
    <property type="protein sequence ID" value="TraesCLE_scaffold_049542_01G000200.1"/>
    <property type="gene ID" value="TraesCLE_scaffold_049542_01G000200"/>
</dbReference>
<dbReference type="Gramene" id="TraesRN6B0100167600.1">
    <property type="protein sequence ID" value="TraesRN6B0100167600.1"/>
    <property type="gene ID" value="TraesRN6B0100167600"/>
</dbReference>
<dbReference type="Gramene" id="TraesWEE_scaffold_045786_01G000200.1">
    <property type="protein sequence ID" value="TraesWEE_scaffold_045786_01G000200.1"/>
    <property type="gene ID" value="TraesWEE_scaffold_045786_01G000200"/>
</dbReference>
<dbReference type="Gramene" id="TraesROB_scaffold_051978_01G000200.1">
    <property type="protein sequence ID" value="TraesROB_scaffold_051978_01G000200.1"/>
    <property type="gene ID" value="TraesROB_scaffold_051978_01G000200"/>
</dbReference>
<dbReference type="PANTHER" id="PTHR36766:SF70">
    <property type="entry name" value="DISEASE RESISTANCE PROTEIN RGA4"/>
    <property type="match status" value="1"/>
</dbReference>
<dbReference type="Gramene" id="TraesCAD_scaffold_051849_01G000200.1">
    <property type="protein sequence ID" value="TraesCAD_scaffold_051849_01G000200.1"/>
    <property type="gene ID" value="TraesCAD_scaffold_051849_01G000200"/>
</dbReference>
<name>A0A3B6PG66_WHEAT</name>
<dbReference type="InterPro" id="IPR027417">
    <property type="entry name" value="P-loop_NTPase"/>
</dbReference>
<dbReference type="GO" id="GO:0005524">
    <property type="term" value="F:ATP binding"/>
    <property type="evidence" value="ECO:0007669"/>
    <property type="project" value="UniProtKB-KW"/>
</dbReference>
<dbReference type="PRINTS" id="PR00364">
    <property type="entry name" value="DISEASERSIST"/>
</dbReference>
<dbReference type="Gramene" id="TraesSTA6B03G03435110.1">
    <property type="protein sequence ID" value="TraesSTA6B03G03435110.1"/>
    <property type="gene ID" value="TraesSTA6B03G03435110"/>
</dbReference>
<dbReference type="Pfam" id="PF25019">
    <property type="entry name" value="LRR_R13L1-DRL21"/>
    <property type="match status" value="1"/>
</dbReference>
<dbReference type="Gene3D" id="1.10.10.10">
    <property type="entry name" value="Winged helix-like DNA-binding domain superfamily/Winged helix DNA-binding domain"/>
    <property type="match status" value="1"/>
</dbReference>
<feature type="domain" description="AAA+ ATPase" evidence="7">
    <location>
        <begin position="399"/>
        <end position="533"/>
    </location>
</feature>
<dbReference type="STRING" id="4565.A0A3B6PG66"/>
<comment type="similarity">
    <text evidence="1">Belongs to the disease resistance NB-LRR family.</text>
</comment>
<keyword evidence="9" id="KW-1185">Reference proteome</keyword>